<keyword evidence="5" id="KW-0645">Protease</keyword>
<feature type="domain" description="Band 7" evidence="4">
    <location>
        <begin position="56"/>
        <end position="254"/>
    </location>
</feature>
<keyword evidence="3" id="KW-1133">Transmembrane helix</keyword>
<dbReference type="PANTHER" id="PTHR42911">
    <property type="entry name" value="MODULATOR OF FTSH PROTEASE HFLC"/>
    <property type="match status" value="1"/>
</dbReference>
<comment type="subcellular location">
    <subcellularLocation>
        <location evidence="1">Membrane</location>
        <topology evidence="1">Single-pass membrane protein</topology>
    </subcellularLocation>
</comment>
<dbReference type="SUPFAM" id="SSF117892">
    <property type="entry name" value="Band 7/SPFH domain"/>
    <property type="match status" value="1"/>
</dbReference>
<dbReference type="GO" id="GO:0006508">
    <property type="term" value="P:proteolysis"/>
    <property type="evidence" value="ECO:0007669"/>
    <property type="project" value="UniProtKB-KW"/>
</dbReference>
<name>A0A7W8E3H3_9BACT</name>
<sequence>MSIFGEVMNPGSSGGGGRNFEDQERNVARLIKLAGVGVVLLIVAFIFFNYVAAITRIGAGYVGVEVVLSGSQRGPAEIPIRTGWVFYSPLRSQIIEFPTFVQTVKWTRDLNEGRATNEQMSFNSKEGMEIYSDVSLSYAIEPRRVPDFYVKYRVSDLDTFTHGILRDVVRNSLNEVASTYSVEQIYGEQKAEFLAKVQAQIQAKMEPVGVGIQQFGFIGAPRVPEVIAAAITGKAQAIQDAERARNELAKTQAEAAKTVAEAEGEAKAAVTRANGEAEANKIRQTSLTPQLLELRKIENQKALIERWNGQLPTVQTGNGGLLMELPKQ</sequence>
<dbReference type="InterPro" id="IPR036013">
    <property type="entry name" value="Band_7/SPFH_dom_sf"/>
</dbReference>
<evidence type="ECO:0000256" key="2">
    <source>
        <dbReference type="SAM" id="Coils"/>
    </source>
</evidence>
<keyword evidence="3" id="KW-0812">Transmembrane</keyword>
<keyword evidence="2" id="KW-0175">Coiled coil</keyword>
<dbReference type="PANTHER" id="PTHR42911:SF1">
    <property type="entry name" value="MODULATOR OF FTSH PROTEASE HFLC"/>
    <property type="match status" value="1"/>
</dbReference>
<keyword evidence="3" id="KW-0472">Membrane</keyword>
<feature type="coiled-coil region" evidence="2">
    <location>
        <begin position="234"/>
        <end position="261"/>
    </location>
</feature>
<dbReference type="GO" id="GO:0016020">
    <property type="term" value="C:membrane"/>
    <property type="evidence" value="ECO:0007669"/>
    <property type="project" value="UniProtKB-SubCell"/>
</dbReference>
<evidence type="ECO:0000259" key="4">
    <source>
        <dbReference type="Pfam" id="PF01145"/>
    </source>
</evidence>
<dbReference type="RefSeq" id="WP_184215788.1">
    <property type="nucleotide sequence ID" value="NZ_JACHIP010000002.1"/>
</dbReference>
<gene>
    <name evidence="5" type="ORF">HDF16_001899</name>
</gene>
<evidence type="ECO:0000313" key="5">
    <source>
        <dbReference type="EMBL" id="MBB5057214.1"/>
    </source>
</evidence>
<dbReference type="EMBL" id="JACHIP010000002">
    <property type="protein sequence ID" value="MBB5057214.1"/>
    <property type="molecule type" value="Genomic_DNA"/>
</dbReference>
<accession>A0A7W8E3H3</accession>
<dbReference type="Proteomes" id="UP000540989">
    <property type="component" value="Unassembled WGS sequence"/>
</dbReference>
<evidence type="ECO:0000256" key="1">
    <source>
        <dbReference type="ARBA" id="ARBA00004167"/>
    </source>
</evidence>
<feature type="transmembrane region" description="Helical" evidence="3">
    <location>
        <begin position="30"/>
        <end position="52"/>
    </location>
</feature>
<dbReference type="Pfam" id="PF01145">
    <property type="entry name" value="Band_7"/>
    <property type="match status" value="1"/>
</dbReference>
<comment type="caution">
    <text evidence="5">The sequence shown here is derived from an EMBL/GenBank/DDBJ whole genome shotgun (WGS) entry which is preliminary data.</text>
</comment>
<organism evidence="5 6">
    <name type="scientific">Granulicella aggregans</name>
    <dbReference type="NCBI Taxonomy" id="474949"/>
    <lineage>
        <taxon>Bacteria</taxon>
        <taxon>Pseudomonadati</taxon>
        <taxon>Acidobacteriota</taxon>
        <taxon>Terriglobia</taxon>
        <taxon>Terriglobales</taxon>
        <taxon>Acidobacteriaceae</taxon>
        <taxon>Granulicella</taxon>
    </lineage>
</organism>
<evidence type="ECO:0000256" key="3">
    <source>
        <dbReference type="SAM" id="Phobius"/>
    </source>
</evidence>
<reference evidence="5 6" key="1">
    <citation type="submission" date="2020-08" db="EMBL/GenBank/DDBJ databases">
        <title>Genomic Encyclopedia of Type Strains, Phase IV (KMG-V): Genome sequencing to study the core and pangenomes of soil and plant-associated prokaryotes.</title>
        <authorList>
            <person name="Whitman W."/>
        </authorList>
    </citation>
    <scope>NUCLEOTIDE SEQUENCE [LARGE SCALE GENOMIC DNA]</scope>
    <source>
        <strain evidence="5 6">M8UP14</strain>
    </source>
</reference>
<dbReference type="InterPro" id="IPR001107">
    <property type="entry name" value="Band_7"/>
</dbReference>
<keyword evidence="6" id="KW-1185">Reference proteome</keyword>
<dbReference type="GO" id="GO:0008233">
    <property type="term" value="F:peptidase activity"/>
    <property type="evidence" value="ECO:0007669"/>
    <property type="project" value="UniProtKB-KW"/>
</dbReference>
<proteinExistence type="predicted"/>
<keyword evidence="5" id="KW-0378">Hydrolase</keyword>
<dbReference type="Gene3D" id="3.30.479.30">
    <property type="entry name" value="Band 7 domain"/>
    <property type="match status" value="1"/>
</dbReference>
<protein>
    <submittedName>
        <fullName evidence="5">Regulator of protease activity HflC (Stomatin/prohibitin superfamily)</fullName>
    </submittedName>
</protein>
<evidence type="ECO:0000313" key="6">
    <source>
        <dbReference type="Proteomes" id="UP000540989"/>
    </source>
</evidence>
<dbReference type="AlphaFoldDB" id="A0A7W8E3H3"/>